<dbReference type="Proteomes" id="UP000004810">
    <property type="component" value="Unassembled WGS sequence"/>
</dbReference>
<comment type="caution">
    <text evidence="2">The sequence shown here is derived from an EMBL/GenBank/DDBJ whole genome shotgun (WGS) entry which is preliminary data.</text>
</comment>
<evidence type="ECO:0000313" key="3">
    <source>
        <dbReference type="Proteomes" id="UP000004810"/>
    </source>
</evidence>
<accession>J9DS45</accession>
<dbReference type="AlphaFoldDB" id="J9DS45"/>
<keyword evidence="1" id="KW-0812">Transmembrane</keyword>
<protein>
    <submittedName>
        <fullName evidence="2">Uncharacterized protein</fullName>
    </submittedName>
</protein>
<feature type="transmembrane region" description="Helical" evidence="1">
    <location>
        <begin position="17"/>
        <end position="37"/>
    </location>
</feature>
<name>J9DS45_WUCBA</name>
<keyword evidence="1" id="KW-0472">Membrane</keyword>
<sequence length="85" mass="10236">MRDQQDTDSDITKHSRIMGSISDFWSFFVLIIVAYLMDIKIWRNDKTHLNEEYQIDSADDEKCKDDNIDTYLRKFATEMEFENNM</sequence>
<feature type="non-terminal residue" evidence="2">
    <location>
        <position position="85"/>
    </location>
</feature>
<gene>
    <name evidence="2" type="ORF">WUBG_16676</name>
</gene>
<organism evidence="2 3">
    <name type="scientific">Wuchereria bancrofti</name>
    <dbReference type="NCBI Taxonomy" id="6293"/>
    <lineage>
        <taxon>Eukaryota</taxon>
        <taxon>Metazoa</taxon>
        <taxon>Ecdysozoa</taxon>
        <taxon>Nematoda</taxon>
        <taxon>Chromadorea</taxon>
        <taxon>Rhabditida</taxon>
        <taxon>Spirurina</taxon>
        <taxon>Spiruromorpha</taxon>
        <taxon>Filarioidea</taxon>
        <taxon>Onchocercidae</taxon>
        <taxon>Wuchereria</taxon>
    </lineage>
</organism>
<evidence type="ECO:0000256" key="1">
    <source>
        <dbReference type="SAM" id="Phobius"/>
    </source>
</evidence>
<dbReference type="EMBL" id="ADBV01016234">
    <property type="protein sequence ID" value="EJW72421.1"/>
    <property type="molecule type" value="Genomic_DNA"/>
</dbReference>
<keyword evidence="1" id="KW-1133">Transmembrane helix</keyword>
<reference evidence="3" key="1">
    <citation type="submission" date="2012-08" db="EMBL/GenBank/DDBJ databases">
        <title>The Genome Sequence of Wuchereria bancrofti.</title>
        <authorList>
            <person name="Nutman T.B."/>
            <person name="Fink D.L."/>
            <person name="Russ C."/>
            <person name="Young S."/>
            <person name="Zeng Q."/>
            <person name="Koehrsen M."/>
            <person name="Alvarado L."/>
            <person name="Berlin A."/>
            <person name="Chapman S.B."/>
            <person name="Chen Z."/>
            <person name="Freedman E."/>
            <person name="Gellesch M."/>
            <person name="Goldberg J."/>
            <person name="Griggs A."/>
            <person name="Gujja S."/>
            <person name="Heilman E.R."/>
            <person name="Heiman D."/>
            <person name="Hepburn T."/>
            <person name="Howarth C."/>
            <person name="Jen D."/>
            <person name="Larson L."/>
            <person name="Lewis B."/>
            <person name="Mehta T."/>
            <person name="Park D."/>
            <person name="Pearson M."/>
            <person name="Roberts A."/>
            <person name="Saif S."/>
            <person name="Shea T."/>
            <person name="Shenoy N."/>
            <person name="Sisk P."/>
            <person name="Stolte C."/>
            <person name="Sykes S."/>
            <person name="Walk T."/>
            <person name="White J."/>
            <person name="Yandava C."/>
            <person name="Haas B."/>
            <person name="Henn M.R."/>
            <person name="Nusbaum C."/>
            <person name="Birren B."/>
        </authorList>
    </citation>
    <scope>NUCLEOTIDE SEQUENCE [LARGE SCALE GENOMIC DNA]</scope>
    <source>
        <strain evidence="3">NA</strain>
    </source>
</reference>
<evidence type="ECO:0000313" key="2">
    <source>
        <dbReference type="EMBL" id="EJW72421.1"/>
    </source>
</evidence>
<proteinExistence type="predicted"/>